<dbReference type="AlphaFoldDB" id="A0A835W842"/>
<dbReference type="Gene3D" id="3.40.30.10">
    <property type="entry name" value="Glutaredoxin"/>
    <property type="match status" value="1"/>
</dbReference>
<dbReference type="GO" id="GO:0005762">
    <property type="term" value="C:mitochondrial large ribosomal subunit"/>
    <property type="evidence" value="ECO:0007669"/>
    <property type="project" value="TreeGrafter"/>
</dbReference>
<evidence type="ECO:0000313" key="2">
    <source>
        <dbReference type="Proteomes" id="UP000613740"/>
    </source>
</evidence>
<proteinExistence type="predicted"/>
<accession>A0A835W842</accession>
<dbReference type="PANTHER" id="PTHR33618">
    <property type="entry name" value="39S RIBOSOMAL PROTEIN L53, MITOCHONDRIAL"/>
    <property type="match status" value="1"/>
</dbReference>
<name>A0A835W842_9CHLO</name>
<evidence type="ECO:0000313" key="1">
    <source>
        <dbReference type="EMBL" id="KAG2443065.1"/>
    </source>
</evidence>
<protein>
    <submittedName>
        <fullName evidence="1">Uncharacterized protein</fullName>
    </submittedName>
</protein>
<dbReference type="EMBL" id="JAEHOD010000032">
    <property type="protein sequence ID" value="KAG2443065.1"/>
    <property type="molecule type" value="Genomic_DNA"/>
</dbReference>
<dbReference type="OrthoDB" id="2012048at2759"/>
<dbReference type="Proteomes" id="UP000613740">
    <property type="component" value="Unassembled WGS sequence"/>
</dbReference>
<organism evidence="1 2">
    <name type="scientific">Chlamydomonas schloesseri</name>
    <dbReference type="NCBI Taxonomy" id="2026947"/>
    <lineage>
        <taxon>Eukaryota</taxon>
        <taxon>Viridiplantae</taxon>
        <taxon>Chlorophyta</taxon>
        <taxon>core chlorophytes</taxon>
        <taxon>Chlorophyceae</taxon>
        <taxon>CS clade</taxon>
        <taxon>Chlamydomonadales</taxon>
        <taxon>Chlamydomonadaceae</taxon>
        <taxon>Chlamydomonas</taxon>
    </lineage>
</organism>
<dbReference type="PANTHER" id="PTHR33618:SF1">
    <property type="entry name" value="LARGE RIBOSOMAL SUBUNIT PROTEIN ML53"/>
    <property type="match status" value="1"/>
</dbReference>
<dbReference type="InterPro" id="IPR052473">
    <property type="entry name" value="mtLSU_mL53"/>
</dbReference>
<reference evidence="1" key="1">
    <citation type="journal article" date="2020" name="bioRxiv">
        <title>Comparative genomics of Chlamydomonas.</title>
        <authorList>
            <person name="Craig R.J."/>
            <person name="Hasan A.R."/>
            <person name="Ness R.W."/>
            <person name="Keightley P.D."/>
        </authorList>
    </citation>
    <scope>NUCLEOTIDE SEQUENCE</scope>
    <source>
        <strain evidence="1">CCAP 11/173</strain>
    </source>
</reference>
<comment type="caution">
    <text evidence="1">The sequence shown here is derived from an EMBL/GenBank/DDBJ whole genome shotgun (WGS) entry which is preliminary data.</text>
</comment>
<sequence length="116" mass="13055">MLKHLKKVFVSFTPGDLRAASARELLQRASSNAAKKSNPACVVEFNVDEQGQSGRAYVDLTFADNESRRVHTAEMSVEDIARLIEQKAGEMEMRSVMKEVGYDPWAQANRLPSRQR</sequence>
<gene>
    <name evidence="1" type="ORF">HYH02_009480</name>
</gene>
<keyword evidence="2" id="KW-1185">Reference proteome</keyword>